<keyword evidence="2" id="KW-1185">Reference proteome</keyword>
<sequence length="1475" mass="161966">MDLSASSDAPPLATAKADSGHPLILFISAFFWVILWLLSWVKALVAFATISVPTFIYQVLSYSMTLTLNFWSFAIMFALSLVTLNYFIRFRYLNKYTELNEVPLVKADAQELHPDVNTPEAAPAFHNYLDDFLQAVRIFGFLEKPVFHELARHLQTRRLIAGDSLSLDQDKSFYCVVDGTVQLFARTENPASHSRRGTWDEEDMNGYQLLNEVGAGGTLSSLFTILSLFTENVKISWQDDEDLLDADADTASEISFTAPSERRSRPATRPRAQRSNSDVSTMNLDLTRSPKTFSPQPRTRRASVSSSGSTIHQADIASPPRRRSFSHAPSVSGISNNSAGTYRRRPIPDSHKHSYGVVARASEDSTLAVIPAEAFRRLTKKFPKAAAHIVQVILTRFSRVTFNAAHNYLGLTTEVLRTEKAINDLACHPLPPSFYEGGGLRYLRQRFDAVSTSDSDTDHDSDFFSFTASNSSSRNASSSSLSLPKSDVRQKGTPDVQAGGIKKRTATPFKGAAARQQVQAGDLHSSTLQANEEIRPQARSRSSLFTPKVRPTSQRNIPGGQRLNTVDFDLRDEVMSCIAKSIGLLQQPLSGEESVEASPAFPPSEGGRSRPGAHPFGSSLGSSFGSLTLLGLGDDASSEMTASSSGNGDEYLSGLDNEVEILFFPAGSVLVKAGEMNTGLFYVIEGFLDIVLPESISPAKNAPQPKPTLSTIHTPHASTDNPAYERHVPNQSSGNEQPKSTKPLFTVRPGGIAGYLSSLCNTASYVDIIAKTDTYVGFLPSHALERLLEKRPIVLLTLAKRLISLLSPLVLHIDGSLDWVQVNAGQVLWRPDDVSDSFYIVINGRLRALIDKDGGGVSIVSEYGQGDTVGELDVITSSPRRTTVHAIRDTELIRMPQTLFNAISSRNPGTTSQLLRMIASRVRNEVYSSTRLRLTESPRSSNINLKTVAILPSSRHIPIEAFGRKLFAALESIGAPTSYLNQSSVSDHLGRHAFTRMGKLKAAGWLAEQEQKYRIVLYVADSAVTSSWTQTCIRQADYVMVVGMGEDPSLGEYERLLLSMKTTARKELVLLHPDRSVVPGSTREWLKNRPWVHQHLHVELPGVIISVPRPSAAPQDPAALAAFKNLKDKVQSGIQKYRGVASDSRRQRGPHTNDFARLARRICGKSIGIVLGGGGARGISHLGLLRALEEFGIPVDHIGGTSIGAFVGGLYAREGDIISSAGRAKQFSGRMGNIWRMLSDVTYPIVAYTTGHEFNRAIWKAFTDVHIEDMWLPYFCNTTNINSSSMEIHETGYAWRYIRASMTLVGLLPPISDNGQMLVDGGYLDNLPVATMMSMGASAVIASDVGSIDDNSPRRFGDSVSGWWLLINRWNPFSNARNVPAITEIQSRLAYVSSVRTLEEAKIFPGCLYLQMPVQEFGTLQFGKFDDIQKRGYQAAKEILQRWDEDGSLPSAFISEKQIGPVPKTKGRSARRNSI</sequence>
<gene>
    <name evidence="1" type="ORF">BDY19DRAFT_916902</name>
</gene>
<protein>
    <submittedName>
        <fullName evidence="1">Patatin-domain-containing protein</fullName>
    </submittedName>
</protein>
<dbReference type="EMBL" id="MU274900">
    <property type="protein sequence ID" value="KAI0095235.1"/>
    <property type="molecule type" value="Genomic_DNA"/>
</dbReference>
<organism evidence="1 2">
    <name type="scientific">Irpex rosettiformis</name>
    <dbReference type="NCBI Taxonomy" id="378272"/>
    <lineage>
        <taxon>Eukaryota</taxon>
        <taxon>Fungi</taxon>
        <taxon>Dikarya</taxon>
        <taxon>Basidiomycota</taxon>
        <taxon>Agaricomycotina</taxon>
        <taxon>Agaricomycetes</taxon>
        <taxon>Polyporales</taxon>
        <taxon>Irpicaceae</taxon>
        <taxon>Irpex</taxon>
    </lineage>
</organism>
<comment type="caution">
    <text evidence="1">The sequence shown here is derived from an EMBL/GenBank/DDBJ whole genome shotgun (WGS) entry which is preliminary data.</text>
</comment>
<name>A0ACB8UM74_9APHY</name>
<proteinExistence type="predicted"/>
<evidence type="ECO:0000313" key="1">
    <source>
        <dbReference type="EMBL" id="KAI0095235.1"/>
    </source>
</evidence>
<reference evidence="1" key="1">
    <citation type="journal article" date="2021" name="Environ. Microbiol.">
        <title>Gene family expansions and transcriptome signatures uncover fungal adaptations to wood decay.</title>
        <authorList>
            <person name="Hage H."/>
            <person name="Miyauchi S."/>
            <person name="Viragh M."/>
            <person name="Drula E."/>
            <person name="Min B."/>
            <person name="Chaduli D."/>
            <person name="Navarro D."/>
            <person name="Favel A."/>
            <person name="Norest M."/>
            <person name="Lesage-Meessen L."/>
            <person name="Balint B."/>
            <person name="Merenyi Z."/>
            <person name="de Eugenio L."/>
            <person name="Morin E."/>
            <person name="Martinez A.T."/>
            <person name="Baldrian P."/>
            <person name="Stursova M."/>
            <person name="Martinez M.J."/>
            <person name="Novotny C."/>
            <person name="Magnuson J.K."/>
            <person name="Spatafora J.W."/>
            <person name="Maurice S."/>
            <person name="Pangilinan J."/>
            <person name="Andreopoulos W."/>
            <person name="LaButti K."/>
            <person name="Hundley H."/>
            <person name="Na H."/>
            <person name="Kuo A."/>
            <person name="Barry K."/>
            <person name="Lipzen A."/>
            <person name="Henrissat B."/>
            <person name="Riley R."/>
            <person name="Ahrendt S."/>
            <person name="Nagy L.G."/>
            <person name="Grigoriev I.V."/>
            <person name="Martin F."/>
            <person name="Rosso M.N."/>
        </authorList>
    </citation>
    <scope>NUCLEOTIDE SEQUENCE</scope>
    <source>
        <strain evidence="1">CBS 384.51</strain>
    </source>
</reference>
<dbReference type="Proteomes" id="UP001055072">
    <property type="component" value="Unassembled WGS sequence"/>
</dbReference>
<accession>A0ACB8UM74</accession>
<evidence type="ECO:0000313" key="2">
    <source>
        <dbReference type="Proteomes" id="UP001055072"/>
    </source>
</evidence>